<name>A0A0G0W9C5_UNCC2</name>
<feature type="compositionally biased region" description="Polar residues" evidence="1">
    <location>
        <begin position="2753"/>
        <end position="2767"/>
    </location>
</feature>
<protein>
    <submittedName>
        <fullName evidence="2">Uncharacterized protein</fullName>
    </submittedName>
</protein>
<evidence type="ECO:0000256" key="1">
    <source>
        <dbReference type="SAM" id="MobiDB-lite"/>
    </source>
</evidence>
<dbReference type="InterPro" id="IPR008969">
    <property type="entry name" value="CarboxyPept-like_regulatory"/>
</dbReference>
<gene>
    <name evidence="2" type="ORF">UU65_C0006G0017</name>
</gene>
<sequence length="2767" mass="284574">MKSLGKLKRGFVWFCIWSIGLGPMAGILPSAVQAGPGSAPIESVTYAGMKLAPGGSAEEVLEMDIGGAPGDTLNSIKLTITPVGSFAPADIGAITLKRVQISNLNVTTEATTSSLTSVNAGAYYTATLTPSTPPPLTDSMYMVYVTAASGATNSNSFKVSVENNSDVVLSFGPLGYKLTSASVQAVTIGNYPASISGTVTKPDGDDPGSDPDLVPSGFVVIMSASPEYEAFVPVDLSGNYTRSLEYGTYDVMYMGLKDFNSGAPASVTVNVGTPNANHPILLNPNQLKVQGIFSTSTEITNLDDIATVSSMQTGGFEGPPLEGNVVSSGGHVTGYSVTIPAPGDYIIMGTLNNGSYYKMIPDGYAGPPAPPTVTVADTNTLASPLQANGVVKLGGFDDGGGPGSGPTQSFAPKVSGTEQYYAPLNTQLTLVANDGQDFGATQGTGHVQLSSWGKEGPVVVDLAVGTWASTQITVNIPASADGLLAQSGSLEVYKDGEPFPMYGGNFVILKNNEGVFTGTVTKPTDDSPVANAEVEAESMDHSSHYNTQASSNGSFVIGPLSVGQKYKVIARPSHNNSEGFGQSAPREEVLATVGANVLSGGPMVLTNASITGSVFQGNGTTPVRDAWVMVHDDMWQNQAGSNTDDTGAFKIGGLSNGTYKIEVNLPPGIAFSAPANMQLTLATVDGQQRVTAATKSGETNILEPDGTIKIVLEQPQVIGKVVDPSGNGVSWTHIEVHKADWSFSTYTNTDNEGIFRIGGLTSGQTYAVEVHPSPNSTYSAPAPANITYSGTALMYSNPGDGVLITLANPQISGVVASPDGPDPGTDPDPVRWSGINIHNADWSVARWSGTNDMGQFSIGGLPNDNYTMEVNVPWERSDLIAPAPVAVTLAGGAVSSPTPGTPPRGADGTFTIMLTGADKFITGAVTAPDGTFGPADSNPDPVTDAEVHAWKNGANGWANTQTNGSGQFQLPVSEGDWNVMVNPKWEARDTAEWVYGGREQMVTVSSAPGNYPGGGLNFQVTPTNSTVTGQIYIGDSPSTLTPPMNSVWINLWSASQNFGTGTDIKQDGTFSFHVPAGTYEFGLYSKDYAIPSNLNTKITVAVGDNTIDGDSVQAGVQPIRIQPKNEFITGTVKDSAGNPLSGIEVFTFKVNGMGWANTTTDTNGVYTLSVSPGRWQVQPAQNPNSNYIYANRGDERDVAQGQTVPGVNFTMDLANCTISGKVVNSNHEVVSGIRDGYVWINKRNGGFGGGAQVQNGIFTIKAVAGEYDMGIGFPPGAPYTSEMTTVTLTSGQTLDAHIHVTQADATVTGNIKDGSSNNITGLWGGVDANDGQGGWQWAPINPSDGSYKLQLSSGKTWRLHVWVDPKSTAGDTKNYVYGGSDIVLNNLSAGPTTQNITLTEASSTINGTVTRPDGDDPGTDPDPVPYAWVYVNNHTNNSFGNFDTGAQTDNSGNYTIKVPDNATYNVGVGFSPDTTSLLLPDQQSATVGVGQTVTKNFAFTTAEGHINGQVTLSGSGVRAFVWAWSESGKNSHGETDASGNFNLSVSDNDTWHIGAVRETESGGNKVFYNSNEEIVSVGNDATVTQNIALNTQSQNLIKAVSETFDATQMKVLTLDDGTRVEIPAGALATSGNVTVTATPTAQSNQNGTSKPIGLAYDLAAFDANGALIEDFKSPVTITFAYTDQQVSDLGITEDALTVAYWDETTKMWKAVSSFNIDKTNNKITITTSHFSEWAPIGSGSAPTAQVSGNFANVTAGTTGTNFVVRVDNPASSSAVTSVRITRPGAGFSITAGSAAGWTPTVAGDNSYVDFAGSTIAQGAYADFTVTADVPASAVDVTNGLTWAVGADYGSGLTSLVATSGGTLNQNIRVLRVESVTITAPAGATDNTVTVGQNNVTVRVNVKNYGTNDTLSVTSALGSDIGGDNMGSAPAPQVIAGGANANFDFTASFDSTSGAHILTGDAAATGADAVENTANTGVGSNLDVRTVTAQSVPSLTIGDITSNKVKISKEAGATNTATVTIPVTNSGVAAASIGTAPEVKVRKASDNTDISSDFTIIRTDAVTTVAGSGGTANFTYTIEATTVTFEGAVKIDVSAAYNDANTGAAAAASPALANQGGDLAIDNTAPTFTSAIFNGNTNMLVTYDGDLNAIDYTKFTSAGFTASANGAVSTNTANITVGALANTGKTVSDMAIAAGAATDIAGNVSTQVLSDQAVADGQVPTISLATTADADGDGVIDRFTIVFSEIMDQSVTSTTGFALTGGFTTGGTGTWFNLNTFYLPVNEAGSANTAELPDVTYTDSLGDMKDNSPSHYQLGNVSAGALTETDGAGPAIISVIASDQNGGIDGIQAGDEVQIEFSESTNAPAINAGNINTVLALNNSHSWLDGGGAIGSAEWGVSNTQLIVTLSAGTLAPTVASEDTITASSAIKDALNNDAANAAFVITGDFDDHTVPTVTAVNTAHGNGSFKVDEVIDITVTYTETVNVDTGGGTPSIALNSGGSATYNSGTGTDTLTFRYTVGASQTSADLDYMATDSLALNGGTLKDASSAQNVATNTLPAVGTFGGSHAIVIDTAAPVVNAGTDKTDNSQVSQDATVTGATTYLWTKQSGSGTITFGTATAEDTTISADADDTYVIRLTATDAAGNSAFDEMTLVWDTAAPVVNAGTDKTDNAQVSQDATVTGATTYLWTKQSGSGTITFGTATAEDTTIEADADDTYVIRLTATDAAGNSAFDEMTLVWDTAAPVVNAGTDKTDNSQVSQDATVTGATT</sequence>
<organism evidence="2 3">
    <name type="scientific">candidate division CPR2 bacterium GW2011_GWC1_41_48</name>
    <dbReference type="NCBI Taxonomy" id="1618344"/>
    <lineage>
        <taxon>Bacteria</taxon>
        <taxon>Bacteria division CPR2</taxon>
    </lineage>
</organism>
<dbReference type="Gene3D" id="2.60.40.1120">
    <property type="entry name" value="Carboxypeptidase-like, regulatory domain"/>
    <property type="match status" value="1"/>
</dbReference>
<dbReference type="EMBL" id="LCBL01000006">
    <property type="protein sequence ID" value="KKS08647.1"/>
    <property type="molecule type" value="Genomic_DNA"/>
</dbReference>
<comment type="caution">
    <text evidence="2">The sequence shown here is derived from an EMBL/GenBank/DDBJ whole genome shotgun (WGS) entry which is preliminary data.</text>
</comment>
<dbReference type="PATRIC" id="fig|1618344.3.peg.1140"/>
<evidence type="ECO:0000313" key="2">
    <source>
        <dbReference type="EMBL" id="KKS08647.1"/>
    </source>
</evidence>
<dbReference type="Proteomes" id="UP000033869">
    <property type="component" value="Unassembled WGS sequence"/>
</dbReference>
<feature type="region of interest" description="Disordered" evidence="1">
    <location>
        <begin position="2746"/>
        <end position="2767"/>
    </location>
</feature>
<feature type="region of interest" description="Disordered" evidence="1">
    <location>
        <begin position="1403"/>
        <end position="1422"/>
    </location>
</feature>
<dbReference type="Gene3D" id="2.60.40.10">
    <property type="entry name" value="Immunoglobulins"/>
    <property type="match status" value="2"/>
</dbReference>
<evidence type="ECO:0000313" key="3">
    <source>
        <dbReference type="Proteomes" id="UP000033869"/>
    </source>
</evidence>
<proteinExistence type="predicted"/>
<dbReference type="InterPro" id="IPR013783">
    <property type="entry name" value="Ig-like_fold"/>
</dbReference>
<dbReference type="SUPFAM" id="SSF49464">
    <property type="entry name" value="Carboxypeptidase regulatory domain-like"/>
    <property type="match status" value="2"/>
</dbReference>
<dbReference type="Pfam" id="PF22352">
    <property type="entry name" value="K319L-like_PKD"/>
    <property type="match status" value="1"/>
</dbReference>
<accession>A0A0G0W9C5</accession>
<dbReference type="SUPFAM" id="SSF49478">
    <property type="entry name" value="Cna protein B-type domain"/>
    <property type="match status" value="1"/>
</dbReference>
<reference evidence="2 3" key="1">
    <citation type="journal article" date="2015" name="Nature">
        <title>rRNA introns, odd ribosomes, and small enigmatic genomes across a large radiation of phyla.</title>
        <authorList>
            <person name="Brown C.T."/>
            <person name="Hug L.A."/>
            <person name="Thomas B.C."/>
            <person name="Sharon I."/>
            <person name="Castelle C.J."/>
            <person name="Singh A."/>
            <person name="Wilkins M.J."/>
            <person name="Williams K.H."/>
            <person name="Banfield J.F."/>
        </authorList>
    </citation>
    <scope>NUCLEOTIDE SEQUENCE [LARGE SCALE GENOMIC DNA]</scope>
</reference>
<dbReference type="Pfam" id="PF13620">
    <property type="entry name" value="CarboxypepD_reg"/>
    <property type="match status" value="1"/>
</dbReference>